<dbReference type="GO" id="GO:0004252">
    <property type="term" value="F:serine-type endopeptidase activity"/>
    <property type="evidence" value="ECO:0007669"/>
    <property type="project" value="InterPro"/>
</dbReference>
<dbReference type="PRINTS" id="PR00834">
    <property type="entry name" value="PROTEASES2C"/>
</dbReference>
<keyword evidence="6" id="KW-1185">Reference proteome</keyword>
<evidence type="ECO:0000256" key="2">
    <source>
        <dbReference type="ARBA" id="ARBA00022801"/>
    </source>
</evidence>
<dbReference type="GO" id="GO:0006508">
    <property type="term" value="P:proteolysis"/>
    <property type="evidence" value="ECO:0007669"/>
    <property type="project" value="UniProtKB-KW"/>
</dbReference>
<proteinExistence type="predicted"/>
<evidence type="ECO:0000313" key="5">
    <source>
        <dbReference type="EMBL" id="QDU29673.1"/>
    </source>
</evidence>
<dbReference type="PANTHER" id="PTHR43343">
    <property type="entry name" value="PEPTIDASE S12"/>
    <property type="match status" value="1"/>
</dbReference>
<dbReference type="InterPro" id="IPR041489">
    <property type="entry name" value="PDZ_6"/>
</dbReference>
<name>A0A517YHI1_9BACT</name>
<dbReference type="RefSeq" id="WP_145093847.1">
    <property type="nucleotide sequence ID" value="NZ_CP036274.1"/>
</dbReference>
<dbReference type="SUPFAM" id="SSF50156">
    <property type="entry name" value="PDZ domain-like"/>
    <property type="match status" value="1"/>
</dbReference>
<keyword evidence="2" id="KW-0378">Hydrolase</keyword>
<dbReference type="OrthoDB" id="248175at2"/>
<dbReference type="SUPFAM" id="SSF50494">
    <property type="entry name" value="Trypsin-like serine proteases"/>
    <property type="match status" value="1"/>
</dbReference>
<dbReference type="InterPro" id="IPR051201">
    <property type="entry name" value="Chloro_Bact_Ser_Proteases"/>
</dbReference>
<feature type="domain" description="PDZ" evidence="4">
    <location>
        <begin position="208"/>
        <end position="319"/>
    </location>
</feature>
<evidence type="ECO:0000259" key="4">
    <source>
        <dbReference type="SMART" id="SM00228"/>
    </source>
</evidence>
<dbReference type="Gene3D" id="2.30.42.10">
    <property type="match status" value="1"/>
</dbReference>
<dbReference type="InterPro" id="IPR001940">
    <property type="entry name" value="Peptidase_S1C"/>
</dbReference>
<protein>
    <submittedName>
        <fullName evidence="5">Serine protease HtrA</fullName>
    </submittedName>
</protein>
<feature type="compositionally biased region" description="Polar residues" evidence="3">
    <location>
        <begin position="1"/>
        <end position="14"/>
    </location>
</feature>
<dbReference type="KEGG" id="aagg:ETAA8_47880"/>
<dbReference type="SMART" id="SM00228">
    <property type="entry name" value="PDZ"/>
    <property type="match status" value="1"/>
</dbReference>
<evidence type="ECO:0000313" key="6">
    <source>
        <dbReference type="Proteomes" id="UP000315017"/>
    </source>
</evidence>
<accession>A0A517YHI1</accession>
<dbReference type="PANTHER" id="PTHR43343:SF3">
    <property type="entry name" value="PROTEASE DO-LIKE 8, CHLOROPLASTIC"/>
    <property type="match status" value="1"/>
</dbReference>
<feature type="region of interest" description="Disordered" evidence="3">
    <location>
        <begin position="1"/>
        <end position="28"/>
    </location>
</feature>
<evidence type="ECO:0000256" key="1">
    <source>
        <dbReference type="ARBA" id="ARBA00022670"/>
    </source>
</evidence>
<dbReference type="Proteomes" id="UP000315017">
    <property type="component" value="Chromosome"/>
</dbReference>
<reference evidence="5 6" key="1">
    <citation type="submission" date="2019-02" db="EMBL/GenBank/DDBJ databases">
        <title>Deep-cultivation of Planctomycetes and their phenomic and genomic characterization uncovers novel biology.</title>
        <authorList>
            <person name="Wiegand S."/>
            <person name="Jogler M."/>
            <person name="Boedeker C."/>
            <person name="Pinto D."/>
            <person name="Vollmers J."/>
            <person name="Rivas-Marin E."/>
            <person name="Kohn T."/>
            <person name="Peeters S.H."/>
            <person name="Heuer A."/>
            <person name="Rast P."/>
            <person name="Oberbeckmann S."/>
            <person name="Bunk B."/>
            <person name="Jeske O."/>
            <person name="Meyerdierks A."/>
            <person name="Storesund J.E."/>
            <person name="Kallscheuer N."/>
            <person name="Luecker S."/>
            <person name="Lage O.M."/>
            <person name="Pohl T."/>
            <person name="Merkel B.J."/>
            <person name="Hornburger P."/>
            <person name="Mueller R.-W."/>
            <person name="Bruemmer F."/>
            <person name="Labrenz M."/>
            <person name="Spormann A.M."/>
            <person name="Op den Camp H."/>
            <person name="Overmann J."/>
            <person name="Amann R."/>
            <person name="Jetten M.S.M."/>
            <person name="Mascher T."/>
            <person name="Medema M.H."/>
            <person name="Devos D.P."/>
            <person name="Kaster A.-K."/>
            <person name="Ovreas L."/>
            <person name="Rohde M."/>
            <person name="Galperin M.Y."/>
            <person name="Jogler C."/>
        </authorList>
    </citation>
    <scope>NUCLEOTIDE SEQUENCE [LARGE SCALE GENOMIC DNA]</scope>
    <source>
        <strain evidence="5 6">ETA_A8</strain>
    </source>
</reference>
<dbReference type="InterPro" id="IPR036034">
    <property type="entry name" value="PDZ_sf"/>
</dbReference>
<dbReference type="Pfam" id="PF17820">
    <property type="entry name" value="PDZ_6"/>
    <property type="match status" value="1"/>
</dbReference>
<dbReference type="EMBL" id="CP036274">
    <property type="protein sequence ID" value="QDU29673.1"/>
    <property type="molecule type" value="Genomic_DNA"/>
</dbReference>
<gene>
    <name evidence="5" type="primary">htrA_5</name>
    <name evidence="5" type="ORF">ETAA8_47880</name>
</gene>
<dbReference type="Pfam" id="PF13365">
    <property type="entry name" value="Trypsin_2"/>
    <property type="match status" value="1"/>
</dbReference>
<organism evidence="5 6">
    <name type="scientific">Anatilimnocola aggregata</name>
    <dbReference type="NCBI Taxonomy" id="2528021"/>
    <lineage>
        <taxon>Bacteria</taxon>
        <taxon>Pseudomonadati</taxon>
        <taxon>Planctomycetota</taxon>
        <taxon>Planctomycetia</taxon>
        <taxon>Pirellulales</taxon>
        <taxon>Pirellulaceae</taxon>
        <taxon>Anatilimnocola</taxon>
    </lineage>
</organism>
<sequence>MSDRISYQQISGPSNPGDGRERAPGAVPSESDLLDAYSQAVVNVVEKVSPAVISVTGEGGGSGSGFIIKADGYAITNSHVVGGRQKLIAQTDDGDRLDAKVVGDDPATDIAVLRLAASDLPSAELADSDAVRVGQLVIAMGSPMGLHSTVSTGIISATGRTLRGNDGRLIESIIQHTAPINPGNSGGPLVDSRGRVVGVNTAIIALAQGLGFAVSGKTAEWVASEILAYGRVRRRQLGVTAAVERLPKALVREFDLLSDQIVRVIEVMPRGVAQRSGIRSDDIIVAINDRLVTSVDDIHRLLTSIPHATSLVMTLLRGRTKLEVEVAWQS</sequence>
<dbReference type="AlphaFoldDB" id="A0A517YHI1"/>
<evidence type="ECO:0000256" key="3">
    <source>
        <dbReference type="SAM" id="MobiDB-lite"/>
    </source>
</evidence>
<dbReference type="Gene3D" id="2.40.10.120">
    <property type="match status" value="1"/>
</dbReference>
<keyword evidence="1 5" id="KW-0645">Protease</keyword>
<dbReference type="InterPro" id="IPR009003">
    <property type="entry name" value="Peptidase_S1_PA"/>
</dbReference>
<dbReference type="InterPro" id="IPR001478">
    <property type="entry name" value="PDZ"/>
</dbReference>